<feature type="compositionally biased region" description="Basic and acidic residues" evidence="3">
    <location>
        <begin position="626"/>
        <end position="635"/>
    </location>
</feature>
<evidence type="ECO:0000256" key="1">
    <source>
        <dbReference type="ARBA" id="ARBA00008666"/>
    </source>
</evidence>
<keyword evidence="5" id="KW-1185">Reference proteome</keyword>
<gene>
    <name evidence="4" type="ORF">MCOR_38661</name>
</gene>
<feature type="region of interest" description="Disordered" evidence="3">
    <location>
        <begin position="431"/>
        <end position="453"/>
    </location>
</feature>
<dbReference type="PANTHER" id="PTHR33560">
    <property type="entry name" value="PROTEIN FAM227B"/>
    <property type="match status" value="1"/>
</dbReference>
<sequence>MSAMHYKNHTNKRRWTLSVVGNEIKCHGCEEEEIEEEARKKAQPKVKPPTNLEEFLAAEKLEDWPYPMATEGPLDLENEALLLGSQDDIAAIIRDSAPIGLHMMEDLESDLEDLEKKLKFYADQILAEEDQETKKVERLPFSSARTFITEMTDSDAVKTHHSAKVPKSLTFLSKMESDFAESMLETRKRTIEFCQFPGFRHGELVELPAQIESLPILHKITKAQDFNPGFKKFWKKLFLSEASVAVLQDTFWWIFLNKFDEGRNTTENKSLLYDRIADSYVALFTSIHNDVKDKFLGVYPNCLAQAVYLIYHQAFPESSNKLADEFKQELCNTVFEWITGIKAPGQIFNKWDVRKIESDSAKGKKADKQVSETTQKIMQAAALNKEVSASLDMESFHKVIDNLGSGGQGSVSSARQTPQGASREITKMTNFSLPTNGTATSQQGMYNTFSRTSPSRLATCGSTVRRKFAQQSHQIGPGPEYERVMFNVQGRSPLISHYLHMRQLRDFHQPGKKIRRTEISALPPEGPTYRQLIQKSIAMSEAIQREYQKICEETDQEIYELKRRQRESNIEFNKLSKELMMTKNPLDLKILSDKILDLYSDFPDSKDNDQLVYKHEQSSSKLAQRKQREKERDAILLDTDTDAAQSVAGADEEDT</sequence>
<evidence type="ECO:0000256" key="3">
    <source>
        <dbReference type="SAM" id="MobiDB-lite"/>
    </source>
</evidence>
<dbReference type="EMBL" id="CACVKT020007048">
    <property type="protein sequence ID" value="CAC5404926.1"/>
    <property type="molecule type" value="Genomic_DNA"/>
</dbReference>
<dbReference type="OrthoDB" id="73353at2759"/>
<organism evidence="4 5">
    <name type="scientific">Mytilus coruscus</name>
    <name type="common">Sea mussel</name>
    <dbReference type="NCBI Taxonomy" id="42192"/>
    <lineage>
        <taxon>Eukaryota</taxon>
        <taxon>Metazoa</taxon>
        <taxon>Spiralia</taxon>
        <taxon>Lophotrochozoa</taxon>
        <taxon>Mollusca</taxon>
        <taxon>Bivalvia</taxon>
        <taxon>Autobranchia</taxon>
        <taxon>Pteriomorphia</taxon>
        <taxon>Mytilida</taxon>
        <taxon>Mytiloidea</taxon>
        <taxon>Mytilidae</taxon>
        <taxon>Mytilinae</taxon>
        <taxon>Mytilus</taxon>
    </lineage>
</organism>
<accession>A0A6J8DAA1</accession>
<dbReference type="Proteomes" id="UP000507470">
    <property type="component" value="Unassembled WGS sequence"/>
</dbReference>
<proteinExistence type="inferred from homology"/>
<protein>
    <recommendedName>
        <fullName evidence="6">Protein FAM227B</fullName>
    </recommendedName>
</protein>
<evidence type="ECO:0000313" key="5">
    <source>
        <dbReference type="Proteomes" id="UP000507470"/>
    </source>
</evidence>
<reference evidence="4 5" key="1">
    <citation type="submission" date="2020-06" db="EMBL/GenBank/DDBJ databases">
        <authorList>
            <person name="Li R."/>
            <person name="Bekaert M."/>
        </authorList>
    </citation>
    <scope>NUCLEOTIDE SEQUENCE [LARGE SCALE GENOMIC DNA]</scope>
    <source>
        <strain evidence="5">wild</strain>
    </source>
</reference>
<dbReference type="AlphaFoldDB" id="A0A6J8DAA1"/>
<feature type="coiled-coil region" evidence="2">
    <location>
        <begin position="104"/>
        <end position="131"/>
    </location>
</feature>
<name>A0A6J8DAA1_MYTCO</name>
<keyword evidence="2" id="KW-0175">Coiled coil</keyword>
<evidence type="ECO:0008006" key="6">
    <source>
        <dbReference type="Google" id="ProtNLM"/>
    </source>
</evidence>
<feature type="compositionally biased region" description="Basic and acidic residues" evidence="3">
    <location>
        <begin position="608"/>
        <end position="618"/>
    </location>
</feature>
<comment type="similarity">
    <text evidence="1">Belongs to the FAM227 family.</text>
</comment>
<dbReference type="PANTHER" id="PTHR33560:SF2">
    <property type="entry name" value="PROTEIN FAM227B"/>
    <property type="match status" value="1"/>
</dbReference>
<dbReference type="InterPro" id="IPR029417">
    <property type="entry name" value="FAM227"/>
</dbReference>
<evidence type="ECO:0000313" key="4">
    <source>
        <dbReference type="EMBL" id="CAC5404926.1"/>
    </source>
</evidence>
<feature type="region of interest" description="Disordered" evidence="3">
    <location>
        <begin position="608"/>
        <end position="655"/>
    </location>
</feature>
<evidence type="ECO:0000256" key="2">
    <source>
        <dbReference type="SAM" id="Coils"/>
    </source>
</evidence>
<dbReference type="Pfam" id="PF14922">
    <property type="entry name" value="FWWh"/>
    <property type="match status" value="1"/>
</dbReference>